<proteinExistence type="predicted"/>
<evidence type="ECO:0000313" key="1">
    <source>
        <dbReference type="EMBL" id="MPM41681.1"/>
    </source>
</evidence>
<protein>
    <submittedName>
        <fullName evidence="1">Uncharacterized protein</fullName>
    </submittedName>
</protein>
<sequence>MESEKLMPCKKEQNDRKKGNYMTLKDILSRMVFGTKVLVCSFTDHSKICFSGVHERGGIDRNFDDKTLSADVVDVEIEDDMIVIGISL</sequence>
<dbReference type="AlphaFoldDB" id="A0A644ZP95"/>
<comment type="caution">
    <text evidence="1">The sequence shown here is derived from an EMBL/GenBank/DDBJ whole genome shotgun (WGS) entry which is preliminary data.</text>
</comment>
<reference evidence="1" key="1">
    <citation type="submission" date="2019-08" db="EMBL/GenBank/DDBJ databases">
        <authorList>
            <person name="Kucharzyk K."/>
            <person name="Murdoch R.W."/>
            <person name="Higgins S."/>
            <person name="Loffler F."/>
        </authorList>
    </citation>
    <scope>NUCLEOTIDE SEQUENCE</scope>
</reference>
<gene>
    <name evidence="1" type="ORF">SDC9_88337</name>
</gene>
<organism evidence="1">
    <name type="scientific">bioreactor metagenome</name>
    <dbReference type="NCBI Taxonomy" id="1076179"/>
    <lineage>
        <taxon>unclassified sequences</taxon>
        <taxon>metagenomes</taxon>
        <taxon>ecological metagenomes</taxon>
    </lineage>
</organism>
<name>A0A644ZP95_9ZZZZ</name>
<dbReference type="EMBL" id="VSSQ01009453">
    <property type="protein sequence ID" value="MPM41681.1"/>
    <property type="molecule type" value="Genomic_DNA"/>
</dbReference>
<accession>A0A644ZP95</accession>